<organism evidence="1 2">
    <name type="scientific">Oryza glaberrima</name>
    <name type="common">African rice</name>
    <dbReference type="NCBI Taxonomy" id="4538"/>
    <lineage>
        <taxon>Eukaryota</taxon>
        <taxon>Viridiplantae</taxon>
        <taxon>Streptophyta</taxon>
        <taxon>Embryophyta</taxon>
        <taxon>Tracheophyta</taxon>
        <taxon>Spermatophyta</taxon>
        <taxon>Magnoliopsida</taxon>
        <taxon>Liliopsida</taxon>
        <taxon>Poales</taxon>
        <taxon>Poaceae</taxon>
        <taxon>BOP clade</taxon>
        <taxon>Oryzoideae</taxon>
        <taxon>Oryzeae</taxon>
        <taxon>Oryzinae</taxon>
        <taxon>Oryza</taxon>
    </lineage>
</organism>
<dbReference type="Proteomes" id="UP000007306">
    <property type="component" value="Chromosome 3"/>
</dbReference>
<keyword evidence="2" id="KW-1185">Reference proteome</keyword>
<proteinExistence type="predicted"/>
<dbReference type="Gramene" id="ORGLA03G0244400.1">
    <property type="protein sequence ID" value="ORGLA03G0244400.1"/>
    <property type="gene ID" value="ORGLA03G0244400"/>
</dbReference>
<reference evidence="1 2" key="2">
    <citation type="submission" date="2018-04" db="EMBL/GenBank/DDBJ databases">
        <title>OglaRS2 (Oryza glaberrima Reference Sequence Version 2).</title>
        <authorList>
            <person name="Zhang J."/>
            <person name="Kudrna D."/>
            <person name="Lee S."/>
            <person name="Talag J."/>
            <person name="Rajasekar S."/>
            <person name="Wing R.A."/>
        </authorList>
    </citation>
    <scope>NUCLEOTIDE SEQUENCE [LARGE SCALE GENOMIC DNA]</scope>
    <source>
        <strain evidence="1 2">cv. IRGC 96717</strain>
    </source>
</reference>
<dbReference type="HOGENOM" id="CLU_127326_0_0_1"/>
<protein>
    <submittedName>
        <fullName evidence="1">Uncharacterized protein</fullName>
    </submittedName>
</protein>
<dbReference type="AlphaFoldDB" id="I1PDJ8"/>
<evidence type="ECO:0000313" key="2">
    <source>
        <dbReference type="Proteomes" id="UP000007306"/>
    </source>
</evidence>
<name>I1PDJ8_ORYGL</name>
<evidence type="ECO:0000313" key="1">
    <source>
        <dbReference type="EnsemblPlants" id="ORGLA03G0244400.1"/>
    </source>
</evidence>
<accession>I1PDJ8</accession>
<reference evidence="1" key="1">
    <citation type="submission" date="2015-06" db="UniProtKB">
        <authorList>
            <consortium name="EnsemblPlants"/>
        </authorList>
    </citation>
    <scope>IDENTIFICATION</scope>
</reference>
<dbReference type="eggNOG" id="ENOG502R46C">
    <property type="taxonomic scope" value="Eukaryota"/>
</dbReference>
<dbReference type="EnsemblPlants" id="ORGLA03G0244400.1">
    <property type="protein sequence ID" value="ORGLA03G0244400.1"/>
    <property type="gene ID" value="ORGLA03G0244400"/>
</dbReference>
<sequence length="182" mass="20385">MLCSPPLGDEREENLGLPAAGCDEAAQPPPMHEVRQHRATEPLDHDIELELPQHALQVAHIALTDAVAEAEPRGHREQGVVHDVTDEHLAVAAAASANPGGDVHDEGLDGRLLLWRWGVAGWEALFFLTWHRGIYVRPCQKMDFRPPRQHRKYPLDDAVSIGKYPRLWDVFPQNFTFTVSLS</sequence>